<evidence type="ECO:0000256" key="1">
    <source>
        <dbReference type="SAM" id="MobiDB-lite"/>
    </source>
</evidence>
<feature type="compositionally biased region" description="Polar residues" evidence="1">
    <location>
        <begin position="129"/>
        <end position="146"/>
    </location>
</feature>
<name>A0A1X0NHD6_9TRYP</name>
<dbReference type="EMBL" id="NBCO01000068">
    <property type="protein sequence ID" value="ORC83490.1"/>
    <property type="molecule type" value="Genomic_DNA"/>
</dbReference>
<protein>
    <recommendedName>
        <fullName evidence="5">Mucin TcMUCII</fullName>
    </recommendedName>
</protein>
<feature type="chain" id="PRO_5012710241" description="Mucin TcMUCII" evidence="2">
    <location>
        <begin position="23"/>
        <end position="354"/>
    </location>
</feature>
<dbReference type="OrthoDB" id="6359008at2759"/>
<feature type="compositionally biased region" description="Polar residues" evidence="1">
    <location>
        <begin position="191"/>
        <end position="226"/>
    </location>
</feature>
<evidence type="ECO:0008006" key="5">
    <source>
        <dbReference type="Google" id="ProtNLM"/>
    </source>
</evidence>
<dbReference type="AlphaFoldDB" id="A0A1X0NHD6"/>
<gene>
    <name evidence="3" type="ORF">TM35_000681220</name>
</gene>
<reference evidence="3 4" key="1">
    <citation type="submission" date="2017-03" db="EMBL/GenBank/DDBJ databases">
        <title>An alternative strategy for trypanosome survival in the mammalian bloodstream revealed through genome and transcriptome analysis of the ubiquitous bovine parasite Trypanosoma (Megatrypanum) theileri.</title>
        <authorList>
            <person name="Kelly S."/>
            <person name="Ivens A."/>
            <person name="Mott A."/>
            <person name="O'Neill E."/>
            <person name="Emms D."/>
            <person name="Macleod O."/>
            <person name="Voorheis P."/>
            <person name="Matthews J."/>
            <person name="Matthews K."/>
            <person name="Carrington M."/>
        </authorList>
    </citation>
    <scope>NUCLEOTIDE SEQUENCE [LARGE SCALE GENOMIC DNA]</scope>
    <source>
        <strain evidence="3">Edinburgh</strain>
    </source>
</reference>
<feature type="compositionally biased region" description="Basic and acidic residues" evidence="1">
    <location>
        <begin position="179"/>
        <end position="190"/>
    </location>
</feature>
<keyword evidence="2" id="KW-0732">Signal</keyword>
<proteinExistence type="predicted"/>
<feature type="compositionally biased region" description="Basic and acidic residues" evidence="1">
    <location>
        <begin position="147"/>
        <end position="159"/>
    </location>
</feature>
<dbReference type="Proteomes" id="UP000192257">
    <property type="component" value="Unassembled WGS sequence"/>
</dbReference>
<comment type="caution">
    <text evidence="3">The sequence shown here is derived from an EMBL/GenBank/DDBJ whole genome shotgun (WGS) entry which is preliminary data.</text>
</comment>
<sequence length="354" mass="37221">MMRYVLCILALLLSCACVHVLAEEVPAADLSDQVPDTESETKIFLQGTCPAAGTSEPGCSGGGHPPGTTSPSIPANVSPALQNDRKEGVEDRIPVTEALGEDRGVNRQDNTQDNLHVAGQRETEHQQLAAASTTRTNPADSLTVQGHNHDREQTQDRTHQGGANVLSPIKEVQPSVHGGKAEEKSQENSKEQLTLQSKGSPNENSDAPQRSGPQVQETSSAGTQDANENKNNAEDQNVSSGSTTTNNDLPTQSSSSTSTETHSTLSPQETEGNNESDHKNAESGTAPEGSGSPNTQNEGENTDITTTTTPTTTLPPELTNNKKGDADSSSSISSSVWVRVPLLIVVTLACILVC</sequence>
<dbReference type="VEuPathDB" id="TriTrypDB:TM35_000681220"/>
<dbReference type="RefSeq" id="XP_028877556.1">
    <property type="nucleotide sequence ID" value="XM_029031169.1"/>
</dbReference>
<evidence type="ECO:0000313" key="3">
    <source>
        <dbReference type="EMBL" id="ORC83490.1"/>
    </source>
</evidence>
<evidence type="ECO:0000256" key="2">
    <source>
        <dbReference type="SAM" id="SignalP"/>
    </source>
</evidence>
<feature type="compositionally biased region" description="Low complexity" evidence="1">
    <location>
        <begin position="305"/>
        <end position="319"/>
    </location>
</feature>
<feature type="region of interest" description="Disordered" evidence="1">
    <location>
        <begin position="54"/>
        <end position="91"/>
    </location>
</feature>
<accession>A0A1X0NHD6</accession>
<keyword evidence="4" id="KW-1185">Reference proteome</keyword>
<evidence type="ECO:0000313" key="4">
    <source>
        <dbReference type="Proteomes" id="UP000192257"/>
    </source>
</evidence>
<feature type="compositionally biased region" description="Polar residues" evidence="1">
    <location>
        <begin position="234"/>
        <end position="250"/>
    </location>
</feature>
<feature type="compositionally biased region" description="Low complexity" evidence="1">
    <location>
        <begin position="251"/>
        <end position="266"/>
    </location>
</feature>
<feature type="signal peptide" evidence="2">
    <location>
        <begin position="1"/>
        <end position="22"/>
    </location>
</feature>
<dbReference type="Gene3D" id="2.60.120.1540">
    <property type="match status" value="1"/>
</dbReference>
<organism evidence="3 4">
    <name type="scientific">Trypanosoma theileri</name>
    <dbReference type="NCBI Taxonomy" id="67003"/>
    <lineage>
        <taxon>Eukaryota</taxon>
        <taxon>Discoba</taxon>
        <taxon>Euglenozoa</taxon>
        <taxon>Kinetoplastea</taxon>
        <taxon>Metakinetoplastina</taxon>
        <taxon>Trypanosomatida</taxon>
        <taxon>Trypanosomatidae</taxon>
        <taxon>Trypanosoma</taxon>
    </lineage>
</organism>
<dbReference type="PROSITE" id="PS51257">
    <property type="entry name" value="PROKAR_LIPOPROTEIN"/>
    <property type="match status" value="1"/>
</dbReference>
<dbReference type="GeneID" id="39990949"/>
<feature type="region of interest" description="Disordered" evidence="1">
    <location>
        <begin position="122"/>
        <end position="333"/>
    </location>
</feature>
<feature type="compositionally biased region" description="Polar residues" evidence="1">
    <location>
        <begin position="291"/>
        <end position="304"/>
    </location>
</feature>